<evidence type="ECO:0000313" key="2">
    <source>
        <dbReference type="Proteomes" id="UP001374535"/>
    </source>
</evidence>
<keyword evidence="2" id="KW-1185">Reference proteome</keyword>
<gene>
    <name evidence="1" type="ORF">V8G54_001696</name>
</gene>
<dbReference type="AlphaFoldDB" id="A0AAQ3P9X0"/>
<protein>
    <submittedName>
        <fullName evidence="1">Uncharacterized protein</fullName>
    </submittedName>
</protein>
<name>A0AAQ3P9X0_VIGMU</name>
<dbReference type="EMBL" id="CP144700">
    <property type="protein sequence ID" value="WVZ23152.1"/>
    <property type="molecule type" value="Genomic_DNA"/>
</dbReference>
<organism evidence="1 2">
    <name type="scientific">Vigna mungo</name>
    <name type="common">Black gram</name>
    <name type="synonym">Phaseolus mungo</name>
    <dbReference type="NCBI Taxonomy" id="3915"/>
    <lineage>
        <taxon>Eukaryota</taxon>
        <taxon>Viridiplantae</taxon>
        <taxon>Streptophyta</taxon>
        <taxon>Embryophyta</taxon>
        <taxon>Tracheophyta</taxon>
        <taxon>Spermatophyta</taxon>
        <taxon>Magnoliopsida</taxon>
        <taxon>eudicotyledons</taxon>
        <taxon>Gunneridae</taxon>
        <taxon>Pentapetalae</taxon>
        <taxon>rosids</taxon>
        <taxon>fabids</taxon>
        <taxon>Fabales</taxon>
        <taxon>Fabaceae</taxon>
        <taxon>Papilionoideae</taxon>
        <taxon>50 kb inversion clade</taxon>
        <taxon>NPAAA clade</taxon>
        <taxon>indigoferoid/millettioid clade</taxon>
        <taxon>Phaseoleae</taxon>
        <taxon>Vigna</taxon>
    </lineage>
</organism>
<evidence type="ECO:0000313" key="1">
    <source>
        <dbReference type="EMBL" id="WVZ23152.1"/>
    </source>
</evidence>
<dbReference type="Proteomes" id="UP001374535">
    <property type="component" value="Chromosome 1"/>
</dbReference>
<sequence>MKISESKDAFKHSRNMKPYSVSLFLHYLYTVRYIRPTGNDLNTKIHDDENHTVGRRLLTLPSFELIPPNVERWKTSAPSVACACEITLSICSPKIGRTVQNKTSTIGHKIQI</sequence>
<proteinExistence type="predicted"/>
<reference evidence="1 2" key="1">
    <citation type="journal article" date="2023" name="Life. Sci Alliance">
        <title>Evolutionary insights into 3D genome organization and epigenetic landscape of Vigna mungo.</title>
        <authorList>
            <person name="Junaid A."/>
            <person name="Singh B."/>
            <person name="Bhatia S."/>
        </authorList>
    </citation>
    <scope>NUCLEOTIDE SEQUENCE [LARGE SCALE GENOMIC DNA]</scope>
    <source>
        <strain evidence="1">Urdbean</strain>
    </source>
</reference>
<accession>A0AAQ3P9X0</accession>